<keyword evidence="3" id="KW-1185">Reference proteome</keyword>
<evidence type="ECO:0000313" key="3">
    <source>
        <dbReference type="Proteomes" id="UP000194161"/>
    </source>
</evidence>
<organism evidence="2 3">
    <name type="scientific">Bordetella genomosp. 13</name>
    <dbReference type="NCBI Taxonomy" id="463040"/>
    <lineage>
        <taxon>Bacteria</taxon>
        <taxon>Pseudomonadati</taxon>
        <taxon>Pseudomonadota</taxon>
        <taxon>Betaproteobacteria</taxon>
        <taxon>Burkholderiales</taxon>
        <taxon>Alcaligenaceae</taxon>
        <taxon>Bordetella</taxon>
    </lineage>
</organism>
<feature type="transmembrane region" description="Helical" evidence="1">
    <location>
        <begin position="180"/>
        <end position="199"/>
    </location>
</feature>
<dbReference type="AlphaFoldDB" id="A0A1W6ZB10"/>
<feature type="transmembrane region" description="Helical" evidence="1">
    <location>
        <begin position="128"/>
        <end position="146"/>
    </location>
</feature>
<feature type="transmembrane region" description="Helical" evidence="1">
    <location>
        <begin position="267"/>
        <end position="290"/>
    </location>
</feature>
<feature type="transmembrane region" description="Helical" evidence="1">
    <location>
        <begin position="104"/>
        <end position="121"/>
    </location>
</feature>
<feature type="transmembrane region" description="Helical" evidence="1">
    <location>
        <begin position="41"/>
        <end position="61"/>
    </location>
</feature>
<name>A0A1W6ZB10_9BORD</name>
<keyword evidence="1" id="KW-1133">Transmembrane helix</keyword>
<feature type="transmembrane region" description="Helical" evidence="1">
    <location>
        <begin position="152"/>
        <end position="168"/>
    </location>
</feature>
<sequence>MKPNAALILATASGVTANVLLGASSLYWKELGSIAPQTLVAYRVLVSLLTLLPLMWAAGLLRPLRTKVTRRVIALHAAASVLVATNWGTFIWASIHGHVVESGLGYLVAPCIAITLGILVYGERAGPWRVAALTVIAGAICLLLTHSGELNHRVYLIIGLTWGLYAWLKKMTPLDAFSGLLLETLALAMACAVLLAASQLTLSLPAGLDRWTYYLLAACGVVSLLPLALFAFAANRLPLMAMGFLQFVLPTTQLVIAIGIYRQSVSPTTLLIFGAIWLALIAMVLGPLVFRSQTVAARRSER</sequence>
<evidence type="ECO:0000256" key="1">
    <source>
        <dbReference type="SAM" id="Phobius"/>
    </source>
</evidence>
<feature type="transmembrane region" description="Helical" evidence="1">
    <location>
        <begin position="239"/>
        <end position="261"/>
    </location>
</feature>
<feature type="transmembrane region" description="Helical" evidence="1">
    <location>
        <begin position="73"/>
        <end position="92"/>
    </location>
</feature>
<dbReference type="EMBL" id="CP021111">
    <property type="protein sequence ID" value="ARP94024.1"/>
    <property type="molecule type" value="Genomic_DNA"/>
</dbReference>
<keyword evidence="1" id="KW-0472">Membrane</keyword>
<gene>
    <name evidence="2" type="ORF">CAL15_06290</name>
</gene>
<dbReference type="InterPro" id="IPR037185">
    <property type="entry name" value="EmrE-like"/>
</dbReference>
<dbReference type="SUPFAM" id="SSF103481">
    <property type="entry name" value="Multidrug resistance efflux transporter EmrE"/>
    <property type="match status" value="1"/>
</dbReference>
<protein>
    <submittedName>
        <fullName evidence="2">RarD protein</fullName>
    </submittedName>
</protein>
<feature type="transmembrane region" description="Helical" evidence="1">
    <location>
        <begin position="211"/>
        <end position="232"/>
    </location>
</feature>
<reference evidence="2 3" key="1">
    <citation type="submission" date="2017-05" db="EMBL/GenBank/DDBJ databases">
        <title>Complete and WGS of Bordetella genogroups.</title>
        <authorList>
            <person name="Spilker T."/>
            <person name="LiPuma J."/>
        </authorList>
    </citation>
    <scope>NUCLEOTIDE SEQUENCE [LARGE SCALE GENOMIC DNA]</scope>
    <source>
        <strain evidence="2 3">AU7206</strain>
    </source>
</reference>
<keyword evidence="1" id="KW-0812">Transmembrane</keyword>
<evidence type="ECO:0000313" key="2">
    <source>
        <dbReference type="EMBL" id="ARP94024.1"/>
    </source>
</evidence>
<proteinExistence type="predicted"/>
<dbReference type="OrthoDB" id="369870at2"/>
<dbReference type="KEGG" id="bgm:CAL15_06290"/>
<accession>A0A1W6ZB10</accession>
<dbReference type="RefSeq" id="WP_086077794.1">
    <property type="nucleotide sequence ID" value="NZ_CP021111.1"/>
</dbReference>
<dbReference type="Proteomes" id="UP000194161">
    <property type="component" value="Chromosome"/>
</dbReference>